<dbReference type="RefSeq" id="WP_207701593.1">
    <property type="nucleotide sequence ID" value="NZ_JAFREL020000001.1"/>
</dbReference>
<dbReference type="InterPro" id="IPR036038">
    <property type="entry name" value="Aminotransferase-like"/>
</dbReference>
<dbReference type="Proteomes" id="UP000664357">
    <property type="component" value="Unassembled WGS sequence"/>
</dbReference>
<keyword evidence="14" id="KW-1185">Reference proteome</keyword>
<name>A0ABV0ELQ8_9ENTE</name>
<dbReference type="SUPFAM" id="SSF56752">
    <property type="entry name" value="D-aminoacid aminotransferase-like PLP-dependent enzymes"/>
    <property type="match status" value="1"/>
</dbReference>
<evidence type="ECO:0000256" key="3">
    <source>
        <dbReference type="ARBA" id="ARBA00011738"/>
    </source>
</evidence>
<organism evidence="13 14">
    <name type="scientific">Candidatus Enterococcus ferrettii</name>
    <dbReference type="NCBI Taxonomy" id="2815324"/>
    <lineage>
        <taxon>Bacteria</taxon>
        <taxon>Bacillati</taxon>
        <taxon>Bacillota</taxon>
        <taxon>Bacilli</taxon>
        <taxon>Lactobacillales</taxon>
        <taxon>Enterococcaceae</taxon>
        <taxon>Enterococcus</taxon>
    </lineage>
</organism>
<evidence type="ECO:0000256" key="2">
    <source>
        <dbReference type="ARBA" id="ARBA00009320"/>
    </source>
</evidence>
<dbReference type="Pfam" id="PF01063">
    <property type="entry name" value="Aminotran_4"/>
    <property type="match status" value="1"/>
</dbReference>
<keyword evidence="6" id="KW-0032">Aminotransferase</keyword>
<evidence type="ECO:0000313" key="13">
    <source>
        <dbReference type="EMBL" id="MEO1768643.1"/>
    </source>
</evidence>
<comment type="catalytic activity">
    <reaction evidence="12">
        <text>D-alanine + 2-oxoglutarate = D-glutamate + pyruvate</text>
        <dbReference type="Rhea" id="RHEA:15869"/>
        <dbReference type="ChEBI" id="CHEBI:15361"/>
        <dbReference type="ChEBI" id="CHEBI:16810"/>
        <dbReference type="ChEBI" id="CHEBI:29986"/>
        <dbReference type="ChEBI" id="CHEBI:57416"/>
        <dbReference type="EC" id="2.6.1.21"/>
    </reaction>
</comment>
<proteinExistence type="inferred from homology"/>
<evidence type="ECO:0000313" key="14">
    <source>
        <dbReference type="Proteomes" id="UP000664357"/>
    </source>
</evidence>
<evidence type="ECO:0000256" key="1">
    <source>
        <dbReference type="ARBA" id="ARBA00001933"/>
    </source>
</evidence>
<gene>
    <name evidence="13" type="ORF">JZO67_000582</name>
</gene>
<protein>
    <recommendedName>
        <fullName evidence="5">D-alanine aminotransferase</fullName>
        <ecNumber evidence="4">2.6.1.21</ecNumber>
    </recommendedName>
    <alternativeName>
        <fullName evidence="11">D-amino acid aminotransferase</fullName>
    </alternativeName>
    <alternativeName>
        <fullName evidence="9">D-amino acid transaminase</fullName>
    </alternativeName>
    <alternativeName>
        <fullName evidence="10">D-aspartate aminotransferase</fullName>
    </alternativeName>
</protein>
<evidence type="ECO:0000256" key="11">
    <source>
        <dbReference type="ARBA" id="ARBA00033391"/>
    </source>
</evidence>
<dbReference type="Gene3D" id="3.30.470.10">
    <property type="match status" value="1"/>
</dbReference>
<comment type="subunit">
    <text evidence="3">Homodimer.</text>
</comment>
<keyword evidence="8" id="KW-0663">Pyridoxal phosphate</keyword>
<keyword evidence="7" id="KW-0808">Transferase</keyword>
<evidence type="ECO:0000256" key="4">
    <source>
        <dbReference type="ARBA" id="ARBA00012874"/>
    </source>
</evidence>
<comment type="caution">
    <text evidence="13">The sequence shown here is derived from an EMBL/GenBank/DDBJ whole genome shotgun (WGS) entry which is preliminary data.</text>
</comment>
<dbReference type="InterPro" id="IPR005784">
    <property type="entry name" value="D_amino_transT"/>
</dbReference>
<dbReference type="EMBL" id="JAFREL020000001">
    <property type="protein sequence ID" value="MEO1768643.1"/>
    <property type="molecule type" value="Genomic_DNA"/>
</dbReference>
<dbReference type="InterPro" id="IPR001544">
    <property type="entry name" value="Aminotrans_IV"/>
</dbReference>
<dbReference type="InterPro" id="IPR043131">
    <property type="entry name" value="BCAT-like_N"/>
</dbReference>
<evidence type="ECO:0000256" key="8">
    <source>
        <dbReference type="ARBA" id="ARBA00022898"/>
    </source>
</evidence>
<dbReference type="PANTHER" id="PTHR42743">
    <property type="entry name" value="AMINO-ACID AMINOTRANSFERASE"/>
    <property type="match status" value="1"/>
</dbReference>
<dbReference type="NCBIfam" id="TIGR01121">
    <property type="entry name" value="D_amino_aminoT"/>
    <property type="match status" value="1"/>
</dbReference>
<evidence type="ECO:0000256" key="9">
    <source>
        <dbReference type="ARBA" id="ARBA00030138"/>
    </source>
</evidence>
<dbReference type="EC" id="2.6.1.21" evidence="4"/>
<dbReference type="Gene3D" id="3.20.10.10">
    <property type="entry name" value="D-amino Acid Aminotransferase, subunit A, domain 2"/>
    <property type="match status" value="1"/>
</dbReference>
<dbReference type="InterPro" id="IPR050571">
    <property type="entry name" value="Class-IV_PLP-Dep_Aminotrnsfr"/>
</dbReference>
<reference evidence="13 14" key="1">
    <citation type="submission" date="2024-02" db="EMBL/GenBank/DDBJ databases">
        <title>The Genome Sequence of Enterococcus sp. DIV0159.</title>
        <authorList>
            <person name="Earl A."/>
            <person name="Manson A."/>
            <person name="Gilmore M."/>
            <person name="Sanders J."/>
            <person name="Shea T."/>
            <person name="Howe W."/>
            <person name="Livny J."/>
            <person name="Cuomo C."/>
            <person name="Neafsey D."/>
            <person name="Birren B."/>
        </authorList>
    </citation>
    <scope>NUCLEOTIDE SEQUENCE [LARGE SCALE GENOMIC DNA]</scope>
    <source>
        <strain evidence="13 14">665A</strain>
    </source>
</reference>
<evidence type="ECO:0000256" key="10">
    <source>
        <dbReference type="ARBA" id="ARBA00033316"/>
    </source>
</evidence>
<evidence type="ECO:0000256" key="6">
    <source>
        <dbReference type="ARBA" id="ARBA00022576"/>
    </source>
</evidence>
<evidence type="ECO:0000256" key="7">
    <source>
        <dbReference type="ARBA" id="ARBA00022679"/>
    </source>
</evidence>
<dbReference type="InterPro" id="IPR043132">
    <property type="entry name" value="BCAT-like_C"/>
</dbReference>
<sequence>MYYIWKGNIVQKEAIQINLQDRGYQFGDGLYEVVKIYNGKFFTLDEHLERMQRGAAEIYMNLSYSLDELKLLLHELKEKNKVMNGYVYFQITRGDEKLRNHGFDFYQEQKPVLSGFTVENRRNLKLYEQGVTGIAVPDKRWLMCQVKSLNLLANAVAKHLAQMRGVSKAVLVRDGIVTEEKSGNVLMIKDGIIYSHPEGEKILSGITKLIIRRICLENSIPYIERPFTLEELYAADEVLVTDTNSECASLVELDGKTIGEGRPGSLAKKIQSLYEQEVIKQCGALD</sequence>
<dbReference type="PANTHER" id="PTHR42743:SF10">
    <property type="entry name" value="D-ALANINE AMINOTRANSFERASE"/>
    <property type="match status" value="1"/>
</dbReference>
<accession>A0ABV0ELQ8</accession>
<comment type="similarity">
    <text evidence="2">Belongs to the class-IV pyridoxal-phosphate-dependent aminotransferase family.</text>
</comment>
<evidence type="ECO:0000256" key="5">
    <source>
        <dbReference type="ARBA" id="ARBA00021779"/>
    </source>
</evidence>
<comment type="cofactor">
    <cofactor evidence="1">
        <name>pyridoxal 5'-phosphate</name>
        <dbReference type="ChEBI" id="CHEBI:597326"/>
    </cofactor>
</comment>
<evidence type="ECO:0000256" key="12">
    <source>
        <dbReference type="ARBA" id="ARBA00047911"/>
    </source>
</evidence>